<dbReference type="SUPFAM" id="SSF81822">
    <property type="entry name" value="RuBisCo LSMT C-terminal, substrate-binding domain"/>
    <property type="match status" value="1"/>
</dbReference>
<dbReference type="Proteomes" id="UP001605036">
    <property type="component" value="Unassembled WGS sequence"/>
</dbReference>
<evidence type="ECO:0000256" key="2">
    <source>
        <dbReference type="ARBA" id="ARBA00022528"/>
    </source>
</evidence>
<dbReference type="FunFam" id="3.90.1410.10:FF:000005">
    <property type="entry name" value="Ribulose-1,5 bisphosphate carboxylase/oxygenase large subunit N-methyltransferase, chloroplastic"/>
    <property type="match status" value="1"/>
</dbReference>
<keyword evidence="2" id="KW-0150">Chloroplast</keyword>
<name>A0ABD1ZRQ9_9MARC</name>
<evidence type="ECO:0000256" key="3">
    <source>
        <dbReference type="ARBA" id="ARBA00022603"/>
    </source>
</evidence>
<evidence type="ECO:0000256" key="6">
    <source>
        <dbReference type="ARBA" id="ARBA00022691"/>
    </source>
</evidence>
<evidence type="ECO:0000313" key="10">
    <source>
        <dbReference type="Proteomes" id="UP001605036"/>
    </source>
</evidence>
<proteinExistence type="predicted"/>
<dbReference type="CDD" id="cd19179">
    <property type="entry name" value="SET_RBCMT"/>
    <property type="match status" value="1"/>
</dbReference>
<dbReference type="InterPro" id="IPR050600">
    <property type="entry name" value="SETD3_SETD6_MTase"/>
</dbReference>
<dbReference type="Pfam" id="PF00856">
    <property type="entry name" value="SET"/>
    <property type="match status" value="1"/>
</dbReference>
<keyword evidence="4" id="KW-0934">Plastid</keyword>
<comment type="subcellular location">
    <subcellularLocation>
        <location evidence="1">Plastid</location>
        <location evidence="1">Chloroplast</location>
    </subcellularLocation>
</comment>
<dbReference type="GO" id="GO:0008168">
    <property type="term" value="F:methyltransferase activity"/>
    <property type="evidence" value="ECO:0007669"/>
    <property type="project" value="UniProtKB-KW"/>
</dbReference>
<evidence type="ECO:0000256" key="1">
    <source>
        <dbReference type="ARBA" id="ARBA00004229"/>
    </source>
</evidence>
<dbReference type="Gene3D" id="3.90.1420.10">
    <property type="entry name" value="Rubisco LSMT, substrate-binding domain"/>
    <property type="match status" value="1"/>
</dbReference>
<dbReference type="FunFam" id="3.90.1420.10:FF:000004">
    <property type="entry name" value="Ribulose-1,5 bisphosphate carboxylase/oxygenase large subunit N-methyltransferase, chloroplastic"/>
    <property type="match status" value="1"/>
</dbReference>
<keyword evidence="7" id="KW-0809">Transit peptide</keyword>
<sequence>MECGAEEVLEFLLLYRIRANLRGRSKETMALLLGSSMLLCGHSWSLRPQRWRSSKIQRASIPLEICGYEKKRLPSRAERYLHSHRAAAVPVIARNVSTVSSSLDVSNYDAKKVESLISSLGISGDSLVVKPEPVQSGIGLVAKRELRKGEELLAIPRKSWITVETVKQSPIGKAVEGQRPWVCLALFLLSERNNLNSPWKSYLELLPAQLNSTLFWSDEELGELQGTQLLGSTLAFKQYVQNEFERIRIEVLAPYMALFDPSVFTMEAFSWAFGILRSRTFAPLTGEDLALVPLADFVNHGTIESDGKPSWEVRRGTGLFGSQDTLVLKASRNFQAGEEVVMDYGSEKGHGQLALEYGFVESVEVSAAAFVQSQTKDCFSLTLEIPEGDRFTDDKLDIAEISGYGASVSFDITPGQGPPEDMLTYLRLMVLDGPDAFLLEALFRAAAWDHISLPVSKENEEAVCTAMLDGCRAALDGYSTTIDEDVRMLEAGIEDPRLQVAVVVRLGEKRVLRELQGWFEAHSARLDQLEYYAERRLRDLGLIDDRGYMTPWVFKG</sequence>
<dbReference type="PROSITE" id="PS50280">
    <property type="entry name" value="SET"/>
    <property type="match status" value="1"/>
</dbReference>
<evidence type="ECO:0000313" key="9">
    <source>
        <dbReference type="EMBL" id="KAL2653570.1"/>
    </source>
</evidence>
<dbReference type="PANTHER" id="PTHR13271:SF113">
    <property type="entry name" value="[FRUCTOSE-BISPHOSPHATE ALDOLASE]-LYSINE N-METHYLTRANSFERASE, CHLOROPLASTIC"/>
    <property type="match status" value="1"/>
</dbReference>
<keyword evidence="3" id="KW-0489">Methyltransferase</keyword>
<dbReference type="PANTHER" id="PTHR13271">
    <property type="entry name" value="UNCHARACTERIZED PUTATIVE METHYLTRANSFERASE"/>
    <property type="match status" value="1"/>
</dbReference>
<comment type="caution">
    <text evidence="9">The sequence shown here is derived from an EMBL/GenBank/DDBJ whole genome shotgun (WGS) entry which is preliminary data.</text>
</comment>
<feature type="domain" description="SET" evidence="8">
    <location>
        <begin position="125"/>
        <end position="345"/>
    </location>
</feature>
<dbReference type="AlphaFoldDB" id="A0ABD1ZRQ9"/>
<evidence type="ECO:0000259" key="8">
    <source>
        <dbReference type="PROSITE" id="PS50280"/>
    </source>
</evidence>
<dbReference type="SUPFAM" id="SSF82199">
    <property type="entry name" value="SET domain"/>
    <property type="match status" value="1"/>
</dbReference>
<protein>
    <recommendedName>
        <fullName evidence="8">SET domain-containing protein</fullName>
    </recommendedName>
</protein>
<keyword evidence="10" id="KW-1185">Reference proteome</keyword>
<dbReference type="GO" id="GO:0009507">
    <property type="term" value="C:chloroplast"/>
    <property type="evidence" value="ECO:0007669"/>
    <property type="project" value="UniProtKB-SubCell"/>
</dbReference>
<evidence type="ECO:0000256" key="7">
    <source>
        <dbReference type="ARBA" id="ARBA00022946"/>
    </source>
</evidence>
<dbReference type="GO" id="GO:0032259">
    <property type="term" value="P:methylation"/>
    <property type="evidence" value="ECO:0007669"/>
    <property type="project" value="UniProtKB-KW"/>
</dbReference>
<dbReference type="InterPro" id="IPR015353">
    <property type="entry name" value="Rubisco_LSMT_subst-bd"/>
</dbReference>
<dbReference type="Gene3D" id="3.90.1410.10">
    <property type="entry name" value="set domain protein methyltransferase, domain 1"/>
    <property type="match status" value="1"/>
</dbReference>
<dbReference type="InterPro" id="IPR046341">
    <property type="entry name" value="SET_dom_sf"/>
</dbReference>
<evidence type="ECO:0000256" key="4">
    <source>
        <dbReference type="ARBA" id="ARBA00022640"/>
    </source>
</evidence>
<evidence type="ECO:0000256" key="5">
    <source>
        <dbReference type="ARBA" id="ARBA00022679"/>
    </source>
</evidence>
<accession>A0ABD1ZRQ9</accession>
<keyword evidence="6" id="KW-0949">S-adenosyl-L-methionine</keyword>
<keyword evidence="5" id="KW-0808">Transferase</keyword>
<organism evidence="9 10">
    <name type="scientific">Riccia fluitans</name>
    <dbReference type="NCBI Taxonomy" id="41844"/>
    <lineage>
        <taxon>Eukaryota</taxon>
        <taxon>Viridiplantae</taxon>
        <taxon>Streptophyta</taxon>
        <taxon>Embryophyta</taxon>
        <taxon>Marchantiophyta</taxon>
        <taxon>Marchantiopsida</taxon>
        <taxon>Marchantiidae</taxon>
        <taxon>Marchantiales</taxon>
        <taxon>Ricciaceae</taxon>
        <taxon>Riccia</taxon>
    </lineage>
</organism>
<gene>
    <name evidence="9" type="ORF">R1flu_021698</name>
</gene>
<dbReference type="Pfam" id="PF09273">
    <property type="entry name" value="Rubis-subs-bind"/>
    <property type="match status" value="1"/>
</dbReference>
<dbReference type="EMBL" id="JBHFFA010000001">
    <property type="protein sequence ID" value="KAL2653570.1"/>
    <property type="molecule type" value="Genomic_DNA"/>
</dbReference>
<dbReference type="InterPro" id="IPR036464">
    <property type="entry name" value="Rubisco_LSMT_subst-bd_sf"/>
</dbReference>
<dbReference type="InterPro" id="IPR001214">
    <property type="entry name" value="SET_dom"/>
</dbReference>
<dbReference type="InterPro" id="IPR044431">
    <property type="entry name" value="SET_RBCMT"/>
</dbReference>
<reference evidence="9 10" key="1">
    <citation type="submission" date="2024-09" db="EMBL/GenBank/DDBJ databases">
        <title>Chromosome-scale assembly of Riccia fluitans.</title>
        <authorList>
            <person name="Paukszto L."/>
            <person name="Sawicki J."/>
            <person name="Karawczyk K."/>
            <person name="Piernik-Szablinska J."/>
            <person name="Szczecinska M."/>
            <person name="Mazdziarz M."/>
        </authorList>
    </citation>
    <scope>NUCLEOTIDE SEQUENCE [LARGE SCALE GENOMIC DNA]</scope>
    <source>
        <strain evidence="9">Rf_01</strain>
        <tissue evidence="9">Aerial parts of the thallus</tissue>
    </source>
</reference>